<evidence type="ECO:0000256" key="1">
    <source>
        <dbReference type="SAM" id="SignalP"/>
    </source>
</evidence>
<dbReference type="RefSeq" id="WP_219002769.1">
    <property type="nucleotide sequence ID" value="NZ_CP079194.1"/>
</dbReference>
<keyword evidence="3" id="KW-1185">Reference proteome</keyword>
<sequence>MNRTIKRFLKPLLTALAFSVVAAPLHAACYADYRARMDNPLRLHYGVIQVPDSACSVSDASSIVATRIAAEGWTLVNVSSVFDDAGLASRRSDAGQYFLRF</sequence>
<accession>A0A8F6TVS1</accession>
<evidence type="ECO:0000313" key="2">
    <source>
        <dbReference type="EMBL" id="QXT39837.1"/>
    </source>
</evidence>
<evidence type="ECO:0000313" key="3">
    <source>
        <dbReference type="Proteomes" id="UP000825009"/>
    </source>
</evidence>
<reference evidence="2 3" key="1">
    <citation type="submission" date="2021-07" db="EMBL/GenBank/DDBJ databases">
        <title>A novel Jannaschia species isolated from marine dinoflagellate Ceratoperidinium margalefii.</title>
        <authorList>
            <person name="Jiang Y."/>
            <person name="Li Z."/>
        </authorList>
    </citation>
    <scope>NUCLEOTIDE SEQUENCE [LARGE SCALE GENOMIC DNA]</scope>
    <source>
        <strain evidence="2 3">J12C1-MA-4</strain>
    </source>
</reference>
<dbReference type="Proteomes" id="UP000825009">
    <property type="component" value="Chromosome"/>
</dbReference>
<evidence type="ECO:0008006" key="4">
    <source>
        <dbReference type="Google" id="ProtNLM"/>
    </source>
</evidence>
<organism evidence="2 3">
    <name type="scientific">Gymnodinialimonas ceratoperidinii</name>
    <dbReference type="NCBI Taxonomy" id="2856823"/>
    <lineage>
        <taxon>Bacteria</taxon>
        <taxon>Pseudomonadati</taxon>
        <taxon>Pseudomonadota</taxon>
        <taxon>Alphaproteobacteria</taxon>
        <taxon>Rhodobacterales</taxon>
        <taxon>Paracoccaceae</taxon>
        <taxon>Gymnodinialimonas</taxon>
    </lineage>
</organism>
<feature type="signal peptide" evidence="1">
    <location>
        <begin position="1"/>
        <end position="27"/>
    </location>
</feature>
<name>A0A8F6TVS1_9RHOB</name>
<keyword evidence="1" id="KW-0732">Signal</keyword>
<dbReference type="KEGG" id="gce:KYE46_00820"/>
<dbReference type="EMBL" id="CP079194">
    <property type="protein sequence ID" value="QXT39837.1"/>
    <property type="molecule type" value="Genomic_DNA"/>
</dbReference>
<protein>
    <recommendedName>
        <fullName evidence="4">DUF4177 domain-containing protein</fullName>
    </recommendedName>
</protein>
<dbReference type="AlphaFoldDB" id="A0A8F6TVS1"/>
<feature type="chain" id="PRO_5034568477" description="DUF4177 domain-containing protein" evidence="1">
    <location>
        <begin position="28"/>
        <end position="101"/>
    </location>
</feature>
<gene>
    <name evidence="2" type="ORF">KYE46_00820</name>
</gene>
<proteinExistence type="predicted"/>